<dbReference type="GO" id="GO:0004673">
    <property type="term" value="F:protein histidine kinase activity"/>
    <property type="evidence" value="ECO:0007669"/>
    <property type="project" value="UniProtKB-EC"/>
</dbReference>
<proteinExistence type="predicted"/>
<keyword evidence="3" id="KW-0808">Transferase</keyword>
<accession>A0A6I4VVQ9</accession>
<organism evidence="7 8">
    <name type="scientific">Shimazuella alba</name>
    <dbReference type="NCBI Taxonomy" id="2690964"/>
    <lineage>
        <taxon>Bacteria</taxon>
        <taxon>Bacillati</taxon>
        <taxon>Bacillota</taxon>
        <taxon>Bacilli</taxon>
        <taxon>Bacillales</taxon>
        <taxon>Thermoactinomycetaceae</taxon>
        <taxon>Shimazuella</taxon>
    </lineage>
</organism>
<evidence type="ECO:0000313" key="8">
    <source>
        <dbReference type="Proteomes" id="UP000430692"/>
    </source>
</evidence>
<dbReference type="InterPro" id="IPR036890">
    <property type="entry name" value="HATPase_C_sf"/>
</dbReference>
<dbReference type="Gene3D" id="3.30.565.10">
    <property type="entry name" value="Histidine kinase-like ATPase, C-terminal domain"/>
    <property type="match status" value="1"/>
</dbReference>
<dbReference type="EC" id="2.7.13.3" evidence="2"/>
<dbReference type="AlphaFoldDB" id="A0A6I4VVQ9"/>
<comment type="catalytic activity">
    <reaction evidence="1">
        <text>ATP + protein L-histidine = ADP + protein N-phospho-L-histidine.</text>
        <dbReference type="EC" id="2.7.13.3"/>
    </reaction>
</comment>
<dbReference type="SUPFAM" id="SSF55874">
    <property type="entry name" value="ATPase domain of HSP90 chaperone/DNA topoisomerase II/histidine kinase"/>
    <property type="match status" value="1"/>
</dbReference>
<sequence>MMKTSEELARSIYRDIRFSIEENDRSNWAETDLDTKFRQLIQKFSRFTKLEVSYEAKGSLPSFMSRKYTFGLYRILQETLTNAKRHGDAKSVWVRLCFSAEQLQLDIWDDGIGCDHLQKGFGLKNLQNRVKELNGTCSFFTEKGKGFKTRVVIPVVQREVAHG</sequence>
<feature type="domain" description="Histidine kinase/HSP90-like ATPase" evidence="6">
    <location>
        <begin position="71"/>
        <end position="155"/>
    </location>
</feature>
<evidence type="ECO:0000256" key="4">
    <source>
        <dbReference type="ARBA" id="ARBA00022777"/>
    </source>
</evidence>
<evidence type="ECO:0000256" key="2">
    <source>
        <dbReference type="ARBA" id="ARBA00012438"/>
    </source>
</evidence>
<dbReference type="CDD" id="cd16917">
    <property type="entry name" value="HATPase_UhpB-NarQ-NarX-like"/>
    <property type="match status" value="1"/>
</dbReference>
<evidence type="ECO:0000259" key="6">
    <source>
        <dbReference type="Pfam" id="PF02518"/>
    </source>
</evidence>
<dbReference type="GO" id="GO:0000160">
    <property type="term" value="P:phosphorelay signal transduction system"/>
    <property type="evidence" value="ECO:0007669"/>
    <property type="project" value="UniProtKB-KW"/>
</dbReference>
<evidence type="ECO:0000256" key="5">
    <source>
        <dbReference type="ARBA" id="ARBA00023012"/>
    </source>
</evidence>
<dbReference type="EMBL" id="WUUL01000006">
    <property type="protein sequence ID" value="MXQ54195.1"/>
    <property type="molecule type" value="Genomic_DNA"/>
</dbReference>
<comment type="caution">
    <text evidence="7">The sequence shown here is derived from an EMBL/GenBank/DDBJ whole genome shotgun (WGS) entry which is preliminary data.</text>
</comment>
<keyword evidence="4" id="KW-0418">Kinase</keyword>
<dbReference type="RefSeq" id="WP_160801551.1">
    <property type="nucleotide sequence ID" value="NZ_WUUL01000006.1"/>
</dbReference>
<evidence type="ECO:0000313" key="7">
    <source>
        <dbReference type="EMBL" id="MXQ54195.1"/>
    </source>
</evidence>
<dbReference type="PANTHER" id="PTHR24421">
    <property type="entry name" value="NITRATE/NITRITE SENSOR PROTEIN NARX-RELATED"/>
    <property type="match status" value="1"/>
</dbReference>
<dbReference type="Proteomes" id="UP000430692">
    <property type="component" value="Unassembled WGS sequence"/>
</dbReference>
<gene>
    <name evidence="7" type="ORF">GSM42_10805</name>
</gene>
<keyword evidence="5" id="KW-0902">Two-component regulatory system</keyword>
<dbReference type="InterPro" id="IPR003594">
    <property type="entry name" value="HATPase_dom"/>
</dbReference>
<keyword evidence="8" id="KW-1185">Reference proteome</keyword>
<dbReference type="PANTHER" id="PTHR24421:SF10">
    <property type="entry name" value="NITRATE_NITRITE SENSOR PROTEIN NARQ"/>
    <property type="match status" value="1"/>
</dbReference>
<name>A0A6I4VVQ9_9BACL</name>
<protein>
    <recommendedName>
        <fullName evidence="2">histidine kinase</fullName>
        <ecNumber evidence="2">2.7.13.3</ecNumber>
    </recommendedName>
</protein>
<dbReference type="InterPro" id="IPR050482">
    <property type="entry name" value="Sensor_HK_TwoCompSys"/>
</dbReference>
<evidence type="ECO:0000256" key="1">
    <source>
        <dbReference type="ARBA" id="ARBA00000085"/>
    </source>
</evidence>
<dbReference type="Pfam" id="PF02518">
    <property type="entry name" value="HATPase_c"/>
    <property type="match status" value="1"/>
</dbReference>
<reference evidence="7 8" key="1">
    <citation type="submission" date="2019-12" db="EMBL/GenBank/DDBJ databases">
        <title>Whole-genome analyses of novel actinobacteria.</title>
        <authorList>
            <person name="Sahin N."/>
            <person name="Saygin H."/>
        </authorList>
    </citation>
    <scope>NUCLEOTIDE SEQUENCE [LARGE SCALE GENOMIC DNA]</scope>
    <source>
        <strain evidence="7 8">KC615</strain>
    </source>
</reference>
<evidence type="ECO:0000256" key="3">
    <source>
        <dbReference type="ARBA" id="ARBA00022679"/>
    </source>
</evidence>